<proteinExistence type="predicted"/>
<evidence type="ECO:0000313" key="1">
    <source>
        <dbReference type="EMBL" id="RXW25286.1"/>
    </source>
</evidence>
<dbReference type="Proteomes" id="UP000290288">
    <property type="component" value="Unassembled WGS sequence"/>
</dbReference>
<organism evidence="1 2">
    <name type="scientific">Candolleomyces aberdarensis</name>
    <dbReference type="NCBI Taxonomy" id="2316362"/>
    <lineage>
        <taxon>Eukaryota</taxon>
        <taxon>Fungi</taxon>
        <taxon>Dikarya</taxon>
        <taxon>Basidiomycota</taxon>
        <taxon>Agaricomycotina</taxon>
        <taxon>Agaricomycetes</taxon>
        <taxon>Agaricomycetidae</taxon>
        <taxon>Agaricales</taxon>
        <taxon>Agaricineae</taxon>
        <taxon>Psathyrellaceae</taxon>
        <taxon>Candolleomyces</taxon>
    </lineage>
</organism>
<gene>
    <name evidence="1" type="ORF">EST38_g561</name>
</gene>
<name>A0A4Q2DZP6_9AGAR</name>
<protein>
    <submittedName>
        <fullName evidence="1">Uncharacterized protein</fullName>
    </submittedName>
</protein>
<dbReference type="Gene3D" id="3.40.30.10">
    <property type="entry name" value="Glutaredoxin"/>
    <property type="match status" value="1"/>
</dbReference>
<comment type="caution">
    <text evidence="1">The sequence shown here is derived from an EMBL/GenBank/DDBJ whole genome shotgun (WGS) entry which is preliminary data.</text>
</comment>
<evidence type="ECO:0000313" key="2">
    <source>
        <dbReference type="Proteomes" id="UP000290288"/>
    </source>
</evidence>
<accession>A0A4Q2DZP6</accession>
<sequence>MSSDSKPIHIHTLATPNGVAASAYLEELKKQYLAFDYEHVHAILGK</sequence>
<dbReference type="EMBL" id="SDEE01000007">
    <property type="protein sequence ID" value="RXW25286.1"/>
    <property type="molecule type" value="Genomic_DNA"/>
</dbReference>
<dbReference type="OrthoDB" id="422574at2759"/>
<reference evidence="1 2" key="1">
    <citation type="submission" date="2019-01" db="EMBL/GenBank/DDBJ databases">
        <title>Draft genome sequence of Psathyrella aberdarensis IHI B618.</title>
        <authorList>
            <person name="Buettner E."/>
            <person name="Kellner H."/>
        </authorList>
    </citation>
    <scope>NUCLEOTIDE SEQUENCE [LARGE SCALE GENOMIC DNA]</scope>
    <source>
        <strain evidence="1 2">IHI B618</strain>
    </source>
</reference>
<dbReference type="AlphaFoldDB" id="A0A4Q2DZP6"/>
<keyword evidence="2" id="KW-1185">Reference proteome</keyword>